<evidence type="ECO:0000313" key="3">
    <source>
        <dbReference type="EMBL" id="JAQ00271.1"/>
    </source>
</evidence>
<dbReference type="SUPFAM" id="SSF52821">
    <property type="entry name" value="Rhodanese/Cell cycle control phosphatase"/>
    <property type="match status" value="1"/>
</dbReference>
<proteinExistence type="predicted"/>
<reference evidence="2" key="2">
    <citation type="submission" date="2014-07" db="EMBL/GenBank/DDBJ databases">
        <authorList>
            <person name="Hull J."/>
        </authorList>
    </citation>
    <scope>NUCLEOTIDE SEQUENCE</scope>
</reference>
<evidence type="ECO:0000313" key="2">
    <source>
        <dbReference type="EMBL" id="JAG05854.1"/>
    </source>
</evidence>
<dbReference type="Gene3D" id="3.40.250.10">
    <property type="entry name" value="Rhodanese-like domain"/>
    <property type="match status" value="1"/>
</dbReference>
<dbReference type="InterPro" id="IPR001307">
    <property type="entry name" value="Thiosulphate_STrfase_CS"/>
</dbReference>
<keyword evidence="1 2" id="KW-0808">Transferase</keyword>
<dbReference type="EMBL" id="GDHC01018358">
    <property type="protein sequence ID" value="JAQ00271.1"/>
    <property type="molecule type" value="Transcribed_RNA"/>
</dbReference>
<name>A0A0A9WDI6_LYGHE</name>
<evidence type="ECO:0000256" key="1">
    <source>
        <dbReference type="ARBA" id="ARBA00022679"/>
    </source>
</evidence>
<dbReference type="PROSITE" id="PS00380">
    <property type="entry name" value="RHODANESE_1"/>
    <property type="match status" value="1"/>
</dbReference>
<dbReference type="PANTHER" id="PTHR11364">
    <property type="entry name" value="THIOSULFATE SULFERTANSFERASE"/>
    <property type="match status" value="1"/>
</dbReference>
<protein>
    <submittedName>
        <fullName evidence="2">Thiosulfate/3-mercaptopyruvate sulfurtransferase 1, mitochondrial</fullName>
    </submittedName>
</protein>
<sequence length="127" mass="14669">MLTTQSTSKIVELYSKDLLLKLLDNPGDPDVVAEFRRVDDMIMNQGGCDEKPFVSVQWLKKKLQDPHVYKRMQIFDTSWKLAPSEHTVQEEYHMKHIPGALFFDLDRIAEPGSIKPHAFPTYSTFAE</sequence>
<dbReference type="PANTHER" id="PTHR11364:SF27">
    <property type="entry name" value="SULFURTRANSFERASE"/>
    <property type="match status" value="1"/>
</dbReference>
<organism evidence="2">
    <name type="scientific">Lygus hesperus</name>
    <name type="common">Western plant bug</name>
    <dbReference type="NCBI Taxonomy" id="30085"/>
    <lineage>
        <taxon>Eukaryota</taxon>
        <taxon>Metazoa</taxon>
        <taxon>Ecdysozoa</taxon>
        <taxon>Arthropoda</taxon>
        <taxon>Hexapoda</taxon>
        <taxon>Insecta</taxon>
        <taxon>Pterygota</taxon>
        <taxon>Neoptera</taxon>
        <taxon>Paraneoptera</taxon>
        <taxon>Hemiptera</taxon>
        <taxon>Heteroptera</taxon>
        <taxon>Panheteroptera</taxon>
        <taxon>Cimicomorpha</taxon>
        <taxon>Miridae</taxon>
        <taxon>Mirini</taxon>
        <taxon>Lygus</taxon>
    </lineage>
</organism>
<keyword evidence="2" id="KW-0670">Pyruvate</keyword>
<accession>A0A0A9WDI6</accession>
<dbReference type="InterPro" id="IPR045078">
    <property type="entry name" value="TST/MPST-like"/>
</dbReference>
<dbReference type="AlphaFoldDB" id="A0A0A9WDI6"/>
<dbReference type="InterPro" id="IPR036873">
    <property type="entry name" value="Rhodanese-like_dom_sf"/>
</dbReference>
<gene>
    <name evidence="2" type="primary">STR1</name>
    <name evidence="3" type="synonym">STR1_0</name>
    <name evidence="2" type="ORF">CM83_18135</name>
    <name evidence="3" type="ORF">g.15170</name>
</gene>
<dbReference type="GO" id="GO:0004792">
    <property type="term" value="F:thiosulfate-cyanide sulfurtransferase activity"/>
    <property type="evidence" value="ECO:0007669"/>
    <property type="project" value="InterPro"/>
</dbReference>
<reference evidence="3" key="3">
    <citation type="journal article" date="2016" name="Gigascience">
        <title>De novo construction of an expanded transcriptome assembly for the western tarnished plant bug, Lygus hesperus.</title>
        <authorList>
            <person name="Tassone E.E."/>
            <person name="Geib S.M."/>
            <person name="Hall B."/>
            <person name="Fabrick J.A."/>
            <person name="Brent C.S."/>
            <person name="Hull J.J."/>
        </authorList>
    </citation>
    <scope>NUCLEOTIDE SEQUENCE</scope>
</reference>
<reference evidence="2" key="1">
    <citation type="journal article" date="2014" name="PLoS ONE">
        <title>Transcriptome-Based Identification of ABC Transporters in the Western Tarnished Plant Bug Lygus hesperus.</title>
        <authorList>
            <person name="Hull J.J."/>
            <person name="Chaney K."/>
            <person name="Geib S.M."/>
            <person name="Fabrick J.A."/>
            <person name="Brent C.S."/>
            <person name="Walsh D."/>
            <person name="Lavine L.C."/>
        </authorList>
    </citation>
    <scope>NUCLEOTIDE SEQUENCE</scope>
</reference>
<dbReference type="EMBL" id="GBHO01037750">
    <property type="protein sequence ID" value="JAG05854.1"/>
    <property type="molecule type" value="Transcribed_RNA"/>
</dbReference>